<reference evidence="2" key="2">
    <citation type="submission" date="2022-01" db="EMBL/GenBank/DDBJ databases">
        <authorList>
            <person name="Yamashiro T."/>
            <person name="Shiraishi A."/>
            <person name="Satake H."/>
            <person name="Nakayama K."/>
        </authorList>
    </citation>
    <scope>NUCLEOTIDE SEQUENCE</scope>
</reference>
<keyword evidence="3" id="KW-1185">Reference proteome</keyword>
<evidence type="ECO:0000256" key="1">
    <source>
        <dbReference type="SAM" id="MobiDB-lite"/>
    </source>
</evidence>
<name>A0ABQ5D570_9ASTR</name>
<proteinExistence type="predicted"/>
<accession>A0ABQ5D570</accession>
<feature type="compositionally biased region" description="Basic and acidic residues" evidence="1">
    <location>
        <begin position="44"/>
        <end position="53"/>
    </location>
</feature>
<dbReference type="EMBL" id="BQNB010014934">
    <property type="protein sequence ID" value="GJT34099.1"/>
    <property type="molecule type" value="Genomic_DNA"/>
</dbReference>
<dbReference type="Proteomes" id="UP001151760">
    <property type="component" value="Unassembled WGS sequence"/>
</dbReference>
<organism evidence="2 3">
    <name type="scientific">Tanacetum coccineum</name>
    <dbReference type="NCBI Taxonomy" id="301880"/>
    <lineage>
        <taxon>Eukaryota</taxon>
        <taxon>Viridiplantae</taxon>
        <taxon>Streptophyta</taxon>
        <taxon>Embryophyta</taxon>
        <taxon>Tracheophyta</taxon>
        <taxon>Spermatophyta</taxon>
        <taxon>Magnoliopsida</taxon>
        <taxon>eudicotyledons</taxon>
        <taxon>Gunneridae</taxon>
        <taxon>Pentapetalae</taxon>
        <taxon>asterids</taxon>
        <taxon>campanulids</taxon>
        <taxon>Asterales</taxon>
        <taxon>Asteraceae</taxon>
        <taxon>Asteroideae</taxon>
        <taxon>Anthemideae</taxon>
        <taxon>Anthemidinae</taxon>
        <taxon>Tanacetum</taxon>
    </lineage>
</organism>
<protein>
    <submittedName>
        <fullName evidence="2">Uncharacterized protein</fullName>
    </submittedName>
</protein>
<feature type="compositionally biased region" description="Basic and acidic residues" evidence="1">
    <location>
        <begin position="8"/>
        <end position="34"/>
    </location>
</feature>
<feature type="compositionally biased region" description="Acidic residues" evidence="1">
    <location>
        <begin position="90"/>
        <end position="101"/>
    </location>
</feature>
<feature type="region of interest" description="Disordered" evidence="1">
    <location>
        <begin position="81"/>
        <end position="101"/>
    </location>
</feature>
<comment type="caution">
    <text evidence="2">The sequence shown here is derived from an EMBL/GenBank/DDBJ whole genome shotgun (WGS) entry which is preliminary data.</text>
</comment>
<sequence length="222" mass="24846">MLPIWKDTSYHDSPTKNVDNGEPKTADDAQKQVEDGLNNENDEQERFADDSSFKDVNVVGQQVNTASPDVNTGSLKLNVVGPSVSTASPNEEDSTEEEPEVDLGNIKNSYIVSTTYNTRIHKDHLIDNVIGEVQSTVQIRRMSKPTSEQGFLSDVYEQKTHDTLNTCLYACFLSQIKPTSIVKALSDLSWVEAMQEELLQFKLQQVWILVDLPNGKKAIRTK</sequence>
<evidence type="ECO:0000313" key="2">
    <source>
        <dbReference type="EMBL" id="GJT34099.1"/>
    </source>
</evidence>
<feature type="region of interest" description="Disordered" evidence="1">
    <location>
        <begin position="1"/>
        <end position="55"/>
    </location>
</feature>
<gene>
    <name evidence="2" type="ORF">Tco_0924518</name>
</gene>
<reference evidence="2" key="1">
    <citation type="journal article" date="2022" name="Int. J. Mol. Sci.">
        <title>Draft Genome of Tanacetum Coccineum: Genomic Comparison of Closely Related Tanacetum-Family Plants.</title>
        <authorList>
            <person name="Yamashiro T."/>
            <person name="Shiraishi A."/>
            <person name="Nakayama K."/>
            <person name="Satake H."/>
        </authorList>
    </citation>
    <scope>NUCLEOTIDE SEQUENCE</scope>
</reference>
<evidence type="ECO:0000313" key="3">
    <source>
        <dbReference type="Proteomes" id="UP001151760"/>
    </source>
</evidence>